<evidence type="ECO:0000313" key="2">
    <source>
        <dbReference type="EMBL" id="SHN73426.1"/>
    </source>
</evidence>
<dbReference type="OrthoDB" id="5188112at2"/>
<dbReference type="InterPro" id="IPR056129">
    <property type="entry name" value="DUF7712"/>
</dbReference>
<feature type="domain" description="DUF7712" evidence="1">
    <location>
        <begin position="3"/>
        <end position="124"/>
    </location>
</feature>
<reference evidence="2 3" key="1">
    <citation type="submission" date="2016-12" db="EMBL/GenBank/DDBJ databases">
        <authorList>
            <person name="Song W.-J."/>
            <person name="Kurnit D.M."/>
        </authorList>
    </citation>
    <scope>NUCLEOTIDE SEQUENCE [LARGE SCALE GENOMIC DNA]</scope>
    <source>
        <strain evidence="2 3">DSM 43162</strain>
    </source>
</reference>
<organism evidence="2 3">
    <name type="scientific">Geodermatophilus obscurus</name>
    <dbReference type="NCBI Taxonomy" id="1861"/>
    <lineage>
        <taxon>Bacteria</taxon>
        <taxon>Bacillati</taxon>
        <taxon>Actinomycetota</taxon>
        <taxon>Actinomycetes</taxon>
        <taxon>Geodermatophilales</taxon>
        <taxon>Geodermatophilaceae</taxon>
        <taxon>Geodermatophilus</taxon>
    </lineage>
</organism>
<dbReference type="EMBL" id="FRDM01000008">
    <property type="protein sequence ID" value="SHN73426.1"/>
    <property type="molecule type" value="Genomic_DNA"/>
</dbReference>
<evidence type="ECO:0000313" key="3">
    <source>
        <dbReference type="Proteomes" id="UP000184428"/>
    </source>
</evidence>
<protein>
    <recommendedName>
        <fullName evidence="1">DUF7712 domain-containing protein</fullName>
    </recommendedName>
</protein>
<dbReference type="Proteomes" id="UP000184428">
    <property type="component" value="Unassembled WGS sequence"/>
</dbReference>
<evidence type="ECO:0000259" key="1">
    <source>
        <dbReference type="Pfam" id="PF24822"/>
    </source>
</evidence>
<dbReference type="Pfam" id="PF24822">
    <property type="entry name" value="DUF7712"/>
    <property type="match status" value="1"/>
</dbReference>
<dbReference type="RefSeq" id="WP_072917640.1">
    <property type="nucleotide sequence ID" value="NZ_FRDM01000008.1"/>
</dbReference>
<dbReference type="AlphaFoldDB" id="A0A1M7TRX3"/>
<gene>
    <name evidence="2" type="ORF">SAMN05660350_02110</name>
</gene>
<name>A0A1M7TRX3_9ACTN</name>
<accession>A0A1M7TRX3</accession>
<sequence length="139" mass="15837">MNWTWELRSRDGGMNGLEFARCTTASGFSRVLVHAAPAQLHLEVRADDGTLVVSNDADRDGDYSPITLLEFDDDRVRRREVWPGPELYGLPVLLPGGEVGVLITWEHASDRSWWRWSVEFSNHRGRPADWAPEGQHVQR</sequence>
<proteinExistence type="predicted"/>